<accession>A0A8S5TGI2</accession>
<reference evidence="1" key="1">
    <citation type="journal article" date="2021" name="Proc. Natl. Acad. Sci. U.S.A.">
        <title>A Catalog of Tens of Thousands of Viruses from Human Metagenomes Reveals Hidden Associations with Chronic Diseases.</title>
        <authorList>
            <person name="Tisza M.J."/>
            <person name="Buck C.B."/>
        </authorList>
    </citation>
    <scope>NUCLEOTIDE SEQUENCE</scope>
    <source>
        <strain evidence="1">CtHNg1</strain>
    </source>
</reference>
<organism evidence="1">
    <name type="scientific">Siphoviridae sp. ctHNg1</name>
    <dbReference type="NCBI Taxonomy" id="2827828"/>
    <lineage>
        <taxon>Viruses</taxon>
        <taxon>Duplodnaviria</taxon>
        <taxon>Heunggongvirae</taxon>
        <taxon>Uroviricota</taxon>
        <taxon>Caudoviricetes</taxon>
    </lineage>
</organism>
<name>A0A8S5TGI2_9CAUD</name>
<dbReference type="EMBL" id="BK032820">
    <property type="protein sequence ID" value="DAF62139.1"/>
    <property type="molecule type" value="Genomic_DNA"/>
</dbReference>
<protein>
    <submittedName>
        <fullName evidence="1">Uncharacterized protein</fullName>
    </submittedName>
</protein>
<sequence>MNDNTNDVVNQLMLDSLTEKLGASAQDSAKFEALYLYVASELHTMKEVLEYDPALKELFEEVKGKMTNGN</sequence>
<proteinExistence type="predicted"/>
<evidence type="ECO:0000313" key="1">
    <source>
        <dbReference type="EMBL" id="DAF62139.1"/>
    </source>
</evidence>